<feature type="domain" description="ABC transporter" evidence="9">
    <location>
        <begin position="9"/>
        <end position="177"/>
    </location>
</feature>
<evidence type="ECO:0000256" key="5">
    <source>
        <dbReference type="ARBA" id="ARBA00022741"/>
    </source>
</evidence>
<evidence type="ECO:0000313" key="10">
    <source>
        <dbReference type="EMBL" id="GAG01325.1"/>
    </source>
</evidence>
<dbReference type="NCBIfam" id="TIGR01727">
    <property type="entry name" value="oligo_HPY"/>
    <property type="match status" value="1"/>
</dbReference>
<dbReference type="GO" id="GO:0016887">
    <property type="term" value="F:ATP hydrolysis activity"/>
    <property type="evidence" value="ECO:0007669"/>
    <property type="project" value="InterPro"/>
</dbReference>
<gene>
    <name evidence="10" type="ORF">S01H1_43647</name>
</gene>
<dbReference type="GO" id="GO:0016020">
    <property type="term" value="C:membrane"/>
    <property type="evidence" value="ECO:0007669"/>
    <property type="project" value="UniProtKB-SubCell"/>
</dbReference>
<evidence type="ECO:0000259" key="9">
    <source>
        <dbReference type="PROSITE" id="PS50893"/>
    </source>
</evidence>
<keyword evidence="7" id="KW-1278">Translocase</keyword>
<keyword evidence="8" id="KW-0472">Membrane</keyword>
<name>X0U6X9_9ZZZZ</name>
<dbReference type="PANTHER" id="PTHR43297:SF14">
    <property type="entry name" value="ATPASE AAA-TYPE CORE DOMAIN-CONTAINING PROTEIN"/>
    <property type="match status" value="1"/>
</dbReference>
<dbReference type="PROSITE" id="PS50893">
    <property type="entry name" value="ABC_TRANSPORTER_2"/>
    <property type="match status" value="1"/>
</dbReference>
<dbReference type="InterPro" id="IPR050388">
    <property type="entry name" value="ABC_Ni/Peptide_Import"/>
</dbReference>
<dbReference type="FunFam" id="3.40.50.300:FF:000016">
    <property type="entry name" value="Oligopeptide ABC transporter ATP-binding component"/>
    <property type="match status" value="1"/>
</dbReference>
<dbReference type="CDD" id="cd03257">
    <property type="entry name" value="ABC_NikE_OppD_transporters"/>
    <property type="match status" value="1"/>
</dbReference>
<dbReference type="InterPro" id="IPR027417">
    <property type="entry name" value="P-loop_NTPase"/>
</dbReference>
<comment type="caution">
    <text evidence="10">The sequence shown here is derived from an EMBL/GenBank/DDBJ whole genome shotgun (WGS) entry which is preliminary data.</text>
</comment>
<dbReference type="GO" id="GO:0005524">
    <property type="term" value="F:ATP binding"/>
    <property type="evidence" value="ECO:0007669"/>
    <property type="project" value="UniProtKB-KW"/>
</dbReference>
<reference evidence="10" key="1">
    <citation type="journal article" date="2014" name="Front. Microbiol.">
        <title>High frequency of phylogenetically diverse reductive dehalogenase-homologous genes in deep subseafloor sedimentary metagenomes.</title>
        <authorList>
            <person name="Kawai M."/>
            <person name="Futagami T."/>
            <person name="Toyoda A."/>
            <person name="Takaki Y."/>
            <person name="Nishi S."/>
            <person name="Hori S."/>
            <person name="Arai W."/>
            <person name="Tsubouchi T."/>
            <person name="Morono Y."/>
            <person name="Uchiyama I."/>
            <person name="Ito T."/>
            <person name="Fujiyama A."/>
            <person name="Inagaki F."/>
            <person name="Takami H."/>
        </authorList>
    </citation>
    <scope>NUCLEOTIDE SEQUENCE</scope>
    <source>
        <strain evidence="10">Expedition CK06-06</strain>
    </source>
</reference>
<proteinExistence type="predicted"/>
<dbReference type="Gene3D" id="3.40.50.300">
    <property type="entry name" value="P-loop containing nucleotide triphosphate hydrolases"/>
    <property type="match status" value="1"/>
</dbReference>
<evidence type="ECO:0000256" key="7">
    <source>
        <dbReference type="ARBA" id="ARBA00022967"/>
    </source>
</evidence>
<comment type="subcellular location">
    <subcellularLocation>
        <location evidence="1">Membrane</location>
    </subcellularLocation>
</comment>
<keyword evidence="5" id="KW-0547">Nucleotide-binding</keyword>
<dbReference type="PANTHER" id="PTHR43297">
    <property type="entry name" value="OLIGOPEPTIDE TRANSPORT ATP-BINDING PROTEIN APPD"/>
    <property type="match status" value="1"/>
</dbReference>
<evidence type="ECO:0000256" key="3">
    <source>
        <dbReference type="ARBA" id="ARBA00022475"/>
    </source>
</evidence>
<evidence type="ECO:0000256" key="2">
    <source>
        <dbReference type="ARBA" id="ARBA00022448"/>
    </source>
</evidence>
<keyword evidence="3" id="KW-1003">Cell membrane</keyword>
<dbReference type="InterPro" id="IPR003439">
    <property type="entry name" value="ABC_transporter-like_ATP-bd"/>
</dbReference>
<dbReference type="InterPro" id="IPR017871">
    <property type="entry name" value="ABC_transporter-like_CS"/>
</dbReference>
<evidence type="ECO:0000256" key="6">
    <source>
        <dbReference type="ARBA" id="ARBA00022840"/>
    </source>
</evidence>
<dbReference type="Pfam" id="PF00005">
    <property type="entry name" value="ABC_tran"/>
    <property type="match status" value="1"/>
</dbReference>
<keyword evidence="2" id="KW-0813">Transport</keyword>
<dbReference type="PROSITE" id="PS00211">
    <property type="entry name" value="ABC_TRANSPORTER_1"/>
    <property type="match status" value="1"/>
</dbReference>
<keyword evidence="6" id="KW-0067">ATP-binding</keyword>
<dbReference type="EMBL" id="BARS01027812">
    <property type="protein sequence ID" value="GAG01325.1"/>
    <property type="molecule type" value="Genomic_DNA"/>
</dbReference>
<dbReference type="InterPro" id="IPR013563">
    <property type="entry name" value="Oligopep_ABC_C"/>
</dbReference>
<dbReference type="GO" id="GO:0015833">
    <property type="term" value="P:peptide transport"/>
    <property type="evidence" value="ECO:0007669"/>
    <property type="project" value="InterPro"/>
</dbReference>
<feature type="non-terminal residue" evidence="10">
    <location>
        <position position="1"/>
    </location>
</feature>
<evidence type="ECO:0000256" key="4">
    <source>
        <dbReference type="ARBA" id="ARBA00022519"/>
    </source>
</evidence>
<dbReference type="Pfam" id="PF08352">
    <property type="entry name" value="oligo_HPY"/>
    <property type="match status" value="1"/>
</dbReference>
<protein>
    <recommendedName>
        <fullName evidence="9">ABC transporter domain-containing protein</fullName>
    </recommendedName>
</protein>
<dbReference type="SUPFAM" id="SSF52540">
    <property type="entry name" value="P-loop containing nucleoside triphosphate hydrolases"/>
    <property type="match status" value="1"/>
</dbReference>
<dbReference type="AlphaFoldDB" id="X0U6X9"/>
<evidence type="ECO:0000256" key="8">
    <source>
        <dbReference type="ARBA" id="ARBA00023136"/>
    </source>
</evidence>
<sequence length="243" mass="26853">PKGNEMRSIRGNEIAMIFQEPMTSLNPVYTIGNQIMEAIMLHQGLGKRGARNKAIEMLHAVGIPSPEQRIKEYPHQFSGGMRQRAMIAMALSCNPSLLIADEPTTALDVTIEAQVLDLMNDLRTKFKTAILFITHDLGVIASMADDVVIMYLGKIVESAAVRNIFHDPKHPYTQGLMNSIPSLATTKKQRLIPIKGVVPNPLEAPQGCGFEPRCPHAMEICKTQIPTLKEVVSSHLAACWLFE</sequence>
<organism evidence="10">
    <name type="scientific">marine sediment metagenome</name>
    <dbReference type="NCBI Taxonomy" id="412755"/>
    <lineage>
        <taxon>unclassified sequences</taxon>
        <taxon>metagenomes</taxon>
        <taxon>ecological metagenomes</taxon>
    </lineage>
</organism>
<evidence type="ECO:0000256" key="1">
    <source>
        <dbReference type="ARBA" id="ARBA00004370"/>
    </source>
</evidence>
<accession>X0U6X9</accession>
<keyword evidence="4" id="KW-0997">Cell inner membrane</keyword>